<protein>
    <recommendedName>
        <fullName evidence="1">DNA replication complex GINS protein SLD5</fullName>
    </recommendedName>
</protein>
<dbReference type="SUPFAM" id="SSF158573">
    <property type="entry name" value="GINS helical bundle-like"/>
    <property type="match status" value="1"/>
</dbReference>
<reference evidence="2 3" key="1">
    <citation type="submission" date="2017-12" db="EMBL/GenBank/DDBJ databases">
        <authorList>
            <person name="Pombert J.-F."/>
            <person name="Haag K.L."/>
            <person name="Ebert D."/>
        </authorList>
    </citation>
    <scope>NUCLEOTIDE SEQUENCE [LARGE SCALE GENOMIC DNA]</scope>
    <source>
        <strain evidence="2">BE-OM-2</strain>
    </source>
</reference>
<accession>A0A4Q9L739</accession>
<dbReference type="PIRSF" id="PIRSF007764">
    <property type="entry name" value="Sld5"/>
    <property type="match status" value="1"/>
</dbReference>
<keyword evidence="1" id="KW-0235">DNA replication</keyword>
<evidence type="ECO:0000313" key="3">
    <source>
        <dbReference type="Proteomes" id="UP000291404"/>
    </source>
</evidence>
<keyword evidence="1" id="KW-0539">Nucleus</keyword>
<gene>
    <name evidence="2" type="ORF">CWI36_0938p0010</name>
</gene>
<dbReference type="Proteomes" id="UP000291404">
    <property type="component" value="Unassembled WGS sequence"/>
</dbReference>
<dbReference type="InterPro" id="IPR008591">
    <property type="entry name" value="GINS_Sld5"/>
</dbReference>
<keyword evidence="3" id="KW-1185">Reference proteome</keyword>
<dbReference type="GO" id="GO:0000811">
    <property type="term" value="C:GINS complex"/>
    <property type="evidence" value="ECO:0007669"/>
    <property type="project" value="UniProtKB-UniRule"/>
</dbReference>
<comment type="function">
    <text evidence="1">The GINS complex plays an essential role in the initiation of DNA replication.</text>
</comment>
<proteinExistence type="inferred from homology"/>
<name>A0A4Q9L739_9MICR</name>
<evidence type="ECO:0000256" key="1">
    <source>
        <dbReference type="PIRNR" id="PIRNR007764"/>
    </source>
</evidence>
<evidence type="ECO:0000313" key="2">
    <source>
        <dbReference type="EMBL" id="TBU03354.1"/>
    </source>
</evidence>
<dbReference type="Gene3D" id="1.20.58.1030">
    <property type="match status" value="1"/>
</dbReference>
<dbReference type="EMBL" id="PITI01000938">
    <property type="protein sequence ID" value="TBU03354.1"/>
    <property type="molecule type" value="Genomic_DNA"/>
</dbReference>
<sequence length="168" mass="20163">MTNADILNELIIIYRNEKNIKTLLPYKTSIIETIYSLIQSQQTYLNALKKNQIIKNIIEQELDTAKYFLKEYLKIRIKKLQIYFLTSKELLSSKEIIFQEKIVNLYKEKNIYVESEYKNTEYVGFICLKDIKQIFLDKNPVEIKNDDFFVAPLEEVYEYLYNNDIMIV</sequence>
<dbReference type="PANTHER" id="PTHR21206">
    <property type="entry name" value="SLD5 PROTEIN"/>
    <property type="match status" value="1"/>
</dbReference>
<dbReference type="InterPro" id="IPR036224">
    <property type="entry name" value="GINS_bundle-like_dom_sf"/>
</dbReference>
<dbReference type="STRING" id="148818.A0A4Q9L739"/>
<comment type="subcellular location">
    <subcellularLocation>
        <location evidence="1">Nucleus</location>
    </subcellularLocation>
</comment>
<comment type="similarity">
    <text evidence="1">Belongs to the GINS4/SLD5 family.</text>
</comment>
<dbReference type="AlphaFoldDB" id="A0A4Q9L739"/>
<organism evidence="2 3">
    <name type="scientific">Hamiltosporidium magnivora</name>
    <dbReference type="NCBI Taxonomy" id="148818"/>
    <lineage>
        <taxon>Eukaryota</taxon>
        <taxon>Fungi</taxon>
        <taxon>Fungi incertae sedis</taxon>
        <taxon>Microsporidia</taxon>
        <taxon>Dubosqiidae</taxon>
        <taxon>Hamiltosporidium</taxon>
    </lineage>
</organism>
<dbReference type="PANTHER" id="PTHR21206:SF0">
    <property type="entry name" value="DNA REPLICATION COMPLEX GINS PROTEIN SLD5"/>
    <property type="match status" value="1"/>
</dbReference>
<dbReference type="GO" id="GO:0000727">
    <property type="term" value="P:double-strand break repair via break-induced replication"/>
    <property type="evidence" value="ECO:0007669"/>
    <property type="project" value="TreeGrafter"/>
</dbReference>
<dbReference type="GO" id="GO:0006261">
    <property type="term" value="P:DNA-templated DNA replication"/>
    <property type="evidence" value="ECO:0007669"/>
    <property type="project" value="InterPro"/>
</dbReference>
<dbReference type="VEuPathDB" id="MicrosporidiaDB:CWI36_0938p0010"/>
<dbReference type="VEuPathDB" id="MicrosporidiaDB:CWI39_1183p0010"/>
<comment type="caution">
    <text evidence="2">The sequence shown here is derived from an EMBL/GenBank/DDBJ whole genome shotgun (WGS) entry which is preliminary data.</text>
</comment>